<keyword evidence="2" id="KW-1185">Reference proteome</keyword>
<feature type="compositionally biased region" description="Basic residues" evidence="1">
    <location>
        <begin position="314"/>
        <end position="323"/>
    </location>
</feature>
<dbReference type="GeneID" id="107406910"/>
<feature type="compositionally biased region" description="Low complexity" evidence="1">
    <location>
        <begin position="70"/>
        <end position="80"/>
    </location>
</feature>
<accession>A0ABM3ITS8</accession>
<dbReference type="RefSeq" id="XP_048335258.2">
    <property type="nucleotide sequence ID" value="XM_048479301.2"/>
</dbReference>
<feature type="compositionally biased region" description="Basic and acidic residues" evidence="1">
    <location>
        <begin position="210"/>
        <end position="230"/>
    </location>
</feature>
<proteinExistence type="predicted"/>
<dbReference type="Proteomes" id="UP001652623">
    <property type="component" value="Chromosome 7"/>
</dbReference>
<organism evidence="2 3">
    <name type="scientific">Ziziphus jujuba</name>
    <name type="common">Chinese jujube</name>
    <name type="synonym">Ziziphus sativa</name>
    <dbReference type="NCBI Taxonomy" id="326968"/>
    <lineage>
        <taxon>Eukaryota</taxon>
        <taxon>Viridiplantae</taxon>
        <taxon>Streptophyta</taxon>
        <taxon>Embryophyta</taxon>
        <taxon>Tracheophyta</taxon>
        <taxon>Spermatophyta</taxon>
        <taxon>Magnoliopsida</taxon>
        <taxon>eudicotyledons</taxon>
        <taxon>Gunneridae</taxon>
        <taxon>Pentapetalae</taxon>
        <taxon>rosids</taxon>
        <taxon>fabids</taxon>
        <taxon>Rosales</taxon>
        <taxon>Rhamnaceae</taxon>
        <taxon>Paliureae</taxon>
        <taxon>Ziziphus</taxon>
    </lineage>
</organism>
<feature type="compositionally biased region" description="Basic and acidic residues" evidence="1">
    <location>
        <begin position="239"/>
        <end position="273"/>
    </location>
</feature>
<reference evidence="3" key="1">
    <citation type="submission" date="2025-08" db="UniProtKB">
        <authorList>
            <consortium name="RefSeq"/>
        </authorList>
    </citation>
    <scope>IDENTIFICATION</scope>
    <source>
        <tissue evidence="3">Seedling</tissue>
    </source>
</reference>
<feature type="compositionally biased region" description="Polar residues" evidence="1">
    <location>
        <begin position="328"/>
        <end position="340"/>
    </location>
</feature>
<feature type="region of interest" description="Disordered" evidence="1">
    <location>
        <begin position="296"/>
        <end position="354"/>
    </location>
</feature>
<evidence type="ECO:0000313" key="3">
    <source>
        <dbReference type="RefSeq" id="XP_048335258.2"/>
    </source>
</evidence>
<feature type="compositionally biased region" description="Pro residues" evidence="1">
    <location>
        <begin position="117"/>
        <end position="130"/>
    </location>
</feature>
<feature type="compositionally biased region" description="Pro residues" evidence="1">
    <location>
        <begin position="181"/>
        <end position="201"/>
    </location>
</feature>
<feature type="compositionally biased region" description="Low complexity" evidence="1">
    <location>
        <begin position="131"/>
        <end position="172"/>
    </location>
</feature>
<evidence type="ECO:0000256" key="1">
    <source>
        <dbReference type="SAM" id="MobiDB-lite"/>
    </source>
</evidence>
<evidence type="ECO:0000313" key="2">
    <source>
        <dbReference type="Proteomes" id="UP001652623"/>
    </source>
</evidence>
<sequence length="406" mass="41675">MFRAPPPPAPTPAPAPAPPPAPAPAPSPAPAPAAPARAPAPEPAQVPAAPAPTPTPAPAPATAPAPTPAAPLARPAFRPVAAPPPTVSDPTAPAGPAVAFRPFFTGTASVPSSPVAPRVPAPTVQKPPSPTAVSVTSSVPSSPKPKVTGPSSSVPTSPVAKAVTTTTAFAITDTRDKPAVKTPPPSPKPKPSAPPPSPYTLPPAQLKPTAEPDSRVPAEAEKTVTIDKPKQFPSGTSQREFREHQTSGIFHSERHGVPKEGQAREKGTNGKKLTEYEDGMKIITIAGENRGAFMEVIQSPNKKQPAGGENSSYLHKKGTHVVRKNGSDAETNSSTSSDEGSPNRKGKAKQKALPMSAFMNSNVQGINNSIVYNSSCTHHDPGVHLALSRKPAGGGFHVKEYTSEQS</sequence>
<gene>
    <name evidence="3" type="primary">LOC107406910</name>
</gene>
<name>A0ABM3ITS8_ZIZJJ</name>
<feature type="compositionally biased region" description="Pro residues" evidence="1">
    <location>
        <begin position="1"/>
        <end position="69"/>
    </location>
</feature>
<feature type="region of interest" description="Disordered" evidence="1">
    <location>
        <begin position="1"/>
        <end position="273"/>
    </location>
</feature>
<protein>
    <submittedName>
        <fullName evidence="3">Vegetative cell wall protein gp1 isoform X2</fullName>
    </submittedName>
</protein>
<dbReference type="PANTHER" id="PTHR33472">
    <property type="entry name" value="OS01G0106600 PROTEIN"/>
    <property type="match status" value="1"/>
</dbReference>
<dbReference type="PANTHER" id="PTHR33472:SF1">
    <property type="entry name" value="EXTENSIN-RELATED"/>
    <property type="match status" value="1"/>
</dbReference>